<dbReference type="Proteomes" id="UP000824881">
    <property type="component" value="Unassembled WGS sequence"/>
</dbReference>
<sequence length="654" mass="66544">MKRGAERQLAKDDTEEDLEDSNPGQGFRKADDSTLAARPIRGLPRRSMASTPTGSPVANGASNSDEPSTPKLGAFSGFGSPLAKSQSFTFTPPPTSPSSNPITPSSQSFNLGFTSSSTPFSGSPFSTSSSTPTVAPSASSATKTFVSLLGPSASTSSGSSSKPVPPAQPLFSSKPASDPAAETAAADSAASKYYAALRGINVAFLSALTQAVDEDPFVNIAEILDQYTTLRVSAQKDFDSATKPKPPPAPAAPSTAMPTPPISFFGFGGSTPSPASSSTTTPLGVGFVPDIKAASSRPSAGGFTFPPTVATPASSKPSDDAGIPSKPTLESSGSSNAGSISLFGTGSTSKSAPSLFGTTQSNPFDLPKSDSNKNFTFGAPPKADTAKVTTSLFGQPSSSSTSLFGSSSASTASTASLVSSSNPFGAPSAGASKFGGFGGFGKPAGAGGSLGNPVGFGFGSPPTTPDLGSSSSTTSNFFAQPKVEEKKAESGAEESSQESAAGEGGGGESPSDPSNLIASKNPHDEEGEGEEDEETVHAIKLKAYRLTKKDPKDGGGSAWSELGYGVLRVKTHKESGARRLLLRNSSTGKININFNLYTGLKPSLTKRTIMFVGHDQGASVTYNVRLQTEEQAKELKDVLDREIAFVKAKTGSDS</sequence>
<name>A0ACB7ISZ5_PLECO</name>
<organism evidence="1 2">
    <name type="scientific">Pleurotus cornucopiae</name>
    <name type="common">Cornucopia mushroom</name>
    <dbReference type="NCBI Taxonomy" id="5321"/>
    <lineage>
        <taxon>Eukaryota</taxon>
        <taxon>Fungi</taxon>
        <taxon>Dikarya</taxon>
        <taxon>Basidiomycota</taxon>
        <taxon>Agaricomycotina</taxon>
        <taxon>Agaricomycetes</taxon>
        <taxon>Agaricomycetidae</taxon>
        <taxon>Agaricales</taxon>
        <taxon>Pleurotineae</taxon>
        <taxon>Pleurotaceae</taxon>
        <taxon>Pleurotus</taxon>
    </lineage>
</organism>
<gene>
    <name evidence="1" type="ORF">CCMSSC00406_0003857</name>
</gene>
<dbReference type="EMBL" id="WQMT02000007">
    <property type="protein sequence ID" value="KAG9220758.1"/>
    <property type="molecule type" value="Genomic_DNA"/>
</dbReference>
<evidence type="ECO:0000313" key="2">
    <source>
        <dbReference type="Proteomes" id="UP000824881"/>
    </source>
</evidence>
<accession>A0ACB7ISZ5</accession>
<proteinExistence type="predicted"/>
<evidence type="ECO:0000313" key="1">
    <source>
        <dbReference type="EMBL" id="KAG9220758.1"/>
    </source>
</evidence>
<protein>
    <submittedName>
        <fullName evidence="1">Uncharacterized protein</fullName>
    </submittedName>
</protein>
<keyword evidence="2" id="KW-1185">Reference proteome</keyword>
<reference evidence="1 2" key="1">
    <citation type="journal article" date="2021" name="Appl. Environ. Microbiol.">
        <title>Genetic linkage and physical mapping for an oyster mushroom Pleurotus cornucopiae and QTL analysis for the trait cap color.</title>
        <authorList>
            <person name="Zhang Y."/>
            <person name="Gao W."/>
            <person name="Sonnenberg A."/>
            <person name="Chen Q."/>
            <person name="Zhang J."/>
            <person name="Huang C."/>
        </authorList>
    </citation>
    <scope>NUCLEOTIDE SEQUENCE [LARGE SCALE GENOMIC DNA]</scope>
    <source>
        <strain evidence="1">CCMSSC00406</strain>
    </source>
</reference>
<comment type="caution">
    <text evidence="1">The sequence shown here is derived from an EMBL/GenBank/DDBJ whole genome shotgun (WGS) entry which is preliminary data.</text>
</comment>